<sequence length="272" mass="29115">MFKLGLIGDNIAASQAPRLHETAGRITGHPVTYERLVPADMGMTFEEVFTHARDSGFTGLNITYPYKERAVQHVSIEDPQVSSIGAVNTVLFTPDGAKGYNTDYSGFINAYRTTFGDMPVGTVCLIGTGGAGRAVAFGLLMLGARTIRLVDLDTDKADALARDLERLGKAVQVEVHPDATAAAHGADGLVNCTPLGMGGIGGSPLPADAMTTSRWAFDAVYTPRDTRFLSDAEAAGLRTLSGYELFFGQGIDAWRIFTDIPLDAEHLRREMA</sequence>
<dbReference type="Gene3D" id="3.40.50.720">
    <property type="entry name" value="NAD(P)-binding Rossmann-like Domain"/>
    <property type="match status" value="1"/>
</dbReference>
<dbReference type="Gene3D" id="3.40.50.10860">
    <property type="entry name" value="Leucine Dehydrogenase, chain A, domain 1"/>
    <property type="match status" value="1"/>
</dbReference>
<dbReference type="EC" id="1.1.1.25" evidence="5"/>
<keyword evidence="6" id="KW-1185">Reference proteome</keyword>
<dbReference type="GO" id="GO:0004764">
    <property type="term" value="F:shikimate 3-dehydrogenase (NADP+) activity"/>
    <property type="evidence" value="ECO:0007669"/>
    <property type="project" value="UniProtKB-EC"/>
</dbReference>
<dbReference type="GO" id="GO:0009073">
    <property type="term" value="P:aromatic amino acid family biosynthetic process"/>
    <property type="evidence" value="ECO:0007669"/>
    <property type="project" value="UniProtKB-KW"/>
</dbReference>
<dbReference type="RefSeq" id="WP_021102449.1">
    <property type="nucleotide sequence ID" value="NZ_KE557314.1"/>
</dbReference>
<dbReference type="GO" id="GO:0019632">
    <property type="term" value="P:shikimate metabolic process"/>
    <property type="evidence" value="ECO:0007669"/>
    <property type="project" value="TreeGrafter"/>
</dbReference>
<name>S9QCP5_9RHOB</name>
<keyword evidence="3" id="KW-0057">Aromatic amino acid biosynthesis</keyword>
<reference evidence="6" key="1">
    <citation type="journal article" date="2013" name="Stand. Genomic Sci.">
        <title>Genome sequence of the Litoreibacter arenae type strain (DSM 19593(T)), a member of the Roseobacter clade isolated from sea sand.</title>
        <authorList>
            <person name="Riedel T."/>
            <person name="Fiebig A."/>
            <person name="Petersen J."/>
            <person name="Gronow S."/>
            <person name="Kyrpides N.C."/>
            <person name="Goker M."/>
            <person name="Klenk H.P."/>
        </authorList>
    </citation>
    <scope>NUCLEOTIDE SEQUENCE [LARGE SCALE GENOMIC DNA]</scope>
    <source>
        <strain evidence="6">DSM 19593</strain>
    </source>
</reference>
<dbReference type="InterPro" id="IPR036291">
    <property type="entry name" value="NAD(P)-bd_dom_sf"/>
</dbReference>
<dbReference type="OrthoDB" id="9792692at2"/>
<dbReference type="NCBIfam" id="NF009201">
    <property type="entry name" value="PRK12549.1"/>
    <property type="match status" value="1"/>
</dbReference>
<evidence type="ECO:0000313" key="5">
    <source>
        <dbReference type="EMBL" id="EPX77378.1"/>
    </source>
</evidence>
<dbReference type="InterPro" id="IPR046346">
    <property type="entry name" value="Aminoacid_DH-like_N_sf"/>
</dbReference>
<dbReference type="eggNOG" id="COG0169">
    <property type="taxonomic scope" value="Bacteria"/>
</dbReference>
<dbReference type="EMBL" id="AONI01000015">
    <property type="protein sequence ID" value="EPX77378.1"/>
    <property type="molecule type" value="Genomic_DNA"/>
</dbReference>
<dbReference type="SUPFAM" id="SSF51735">
    <property type="entry name" value="NAD(P)-binding Rossmann-fold domains"/>
    <property type="match status" value="1"/>
</dbReference>
<comment type="pathway">
    <text evidence="1">Metabolic intermediate biosynthesis; chorismate biosynthesis; chorismate from D-erythrose 4-phosphate and phosphoenolpyruvate: step 4/7.</text>
</comment>
<keyword evidence="3" id="KW-0028">Amino-acid biosynthesis</keyword>
<accession>S9QCP5</accession>
<dbReference type="PANTHER" id="PTHR21089">
    <property type="entry name" value="SHIKIMATE DEHYDROGENASE"/>
    <property type="match status" value="1"/>
</dbReference>
<evidence type="ECO:0000313" key="6">
    <source>
        <dbReference type="Proteomes" id="UP000015351"/>
    </source>
</evidence>
<dbReference type="SUPFAM" id="SSF53223">
    <property type="entry name" value="Aminoacid dehydrogenase-like, N-terminal domain"/>
    <property type="match status" value="1"/>
</dbReference>
<protein>
    <submittedName>
        <fullName evidence="5">Quinate/shikimate 5-dehydrogenase I delta</fullName>
        <ecNumber evidence="5">1.1.1.25</ecNumber>
    </submittedName>
</protein>
<keyword evidence="2 5" id="KW-0560">Oxidoreductase</keyword>
<dbReference type="Proteomes" id="UP000015351">
    <property type="component" value="Unassembled WGS sequence"/>
</dbReference>
<dbReference type="HOGENOM" id="CLU_044063_4_3_5"/>
<dbReference type="STRING" id="1123360.thalar_03100"/>
<dbReference type="PATRIC" id="fig|1123360.3.peg.3073"/>
<evidence type="ECO:0000256" key="2">
    <source>
        <dbReference type="ARBA" id="ARBA00023002"/>
    </source>
</evidence>
<evidence type="ECO:0000259" key="4">
    <source>
        <dbReference type="Pfam" id="PF08501"/>
    </source>
</evidence>
<dbReference type="PANTHER" id="PTHR21089:SF1">
    <property type="entry name" value="BIFUNCTIONAL 3-DEHYDROQUINATE DEHYDRATASE_SHIKIMATE DEHYDROGENASE, CHLOROPLASTIC"/>
    <property type="match status" value="1"/>
</dbReference>
<dbReference type="Pfam" id="PF08501">
    <property type="entry name" value="Shikimate_dh_N"/>
    <property type="match status" value="1"/>
</dbReference>
<organism evidence="5 6">
    <name type="scientific">Litoreibacter arenae DSM 19593</name>
    <dbReference type="NCBI Taxonomy" id="1123360"/>
    <lineage>
        <taxon>Bacteria</taxon>
        <taxon>Pseudomonadati</taxon>
        <taxon>Pseudomonadota</taxon>
        <taxon>Alphaproteobacteria</taxon>
        <taxon>Rhodobacterales</taxon>
        <taxon>Roseobacteraceae</taxon>
        <taxon>Litoreibacter</taxon>
    </lineage>
</organism>
<gene>
    <name evidence="5" type="ORF">thalar_03100</name>
</gene>
<feature type="domain" description="Shikimate dehydrogenase substrate binding N-terminal" evidence="4">
    <location>
        <begin position="6"/>
        <end position="90"/>
    </location>
</feature>
<evidence type="ECO:0000256" key="1">
    <source>
        <dbReference type="ARBA" id="ARBA00004871"/>
    </source>
</evidence>
<dbReference type="GO" id="GO:0009423">
    <property type="term" value="P:chorismate biosynthetic process"/>
    <property type="evidence" value="ECO:0007669"/>
    <property type="project" value="TreeGrafter"/>
</dbReference>
<dbReference type="InterPro" id="IPR013708">
    <property type="entry name" value="Shikimate_DH-bd_N"/>
</dbReference>
<proteinExistence type="predicted"/>
<dbReference type="AlphaFoldDB" id="S9QCP5"/>
<evidence type="ECO:0000256" key="3">
    <source>
        <dbReference type="ARBA" id="ARBA00023141"/>
    </source>
</evidence>
<dbReference type="InterPro" id="IPR022893">
    <property type="entry name" value="Shikimate_DH_fam"/>
</dbReference>
<dbReference type="CDD" id="cd01065">
    <property type="entry name" value="NAD_bind_Shikimate_DH"/>
    <property type="match status" value="1"/>
</dbReference>
<comment type="caution">
    <text evidence="5">The sequence shown here is derived from an EMBL/GenBank/DDBJ whole genome shotgun (WGS) entry which is preliminary data.</text>
</comment>